<sequence>MGINTRKKKSTKFIQYMLFSAHVLFPGHARKIAIESGQNQIAKLNKEYLLSRQREELYDDDNDDDDDGVGDSDGDHGFSQPLRPSIHTDHFKHCDPRHPKTPCILGPFVVAPLMGAARFHQCKGCFLCFKAAEFVSSAPPIAPSDNNRGRCIPIIHVE</sequence>
<feature type="compositionally biased region" description="Acidic residues" evidence="1">
    <location>
        <begin position="58"/>
        <end position="72"/>
    </location>
</feature>
<feature type="region of interest" description="Disordered" evidence="1">
    <location>
        <begin position="58"/>
        <end position="82"/>
    </location>
</feature>
<dbReference type="EMBL" id="KZ824655">
    <property type="protein sequence ID" value="RAK75630.1"/>
    <property type="molecule type" value="Genomic_DNA"/>
</dbReference>
<dbReference type="VEuPathDB" id="FungiDB:BO72DRAFT_163415"/>
<evidence type="ECO:0000256" key="1">
    <source>
        <dbReference type="SAM" id="MobiDB-lite"/>
    </source>
</evidence>
<protein>
    <submittedName>
        <fullName evidence="2">Uncharacterized protein</fullName>
    </submittedName>
</protein>
<keyword evidence="3" id="KW-1185">Reference proteome</keyword>
<organism evidence="2 3">
    <name type="scientific">Aspergillus fijiensis CBS 313.89</name>
    <dbReference type="NCBI Taxonomy" id="1448319"/>
    <lineage>
        <taxon>Eukaryota</taxon>
        <taxon>Fungi</taxon>
        <taxon>Dikarya</taxon>
        <taxon>Ascomycota</taxon>
        <taxon>Pezizomycotina</taxon>
        <taxon>Eurotiomycetes</taxon>
        <taxon>Eurotiomycetidae</taxon>
        <taxon>Eurotiales</taxon>
        <taxon>Aspergillaceae</taxon>
        <taxon>Aspergillus</taxon>
    </lineage>
</organism>
<dbReference type="GeneID" id="63856662"/>
<dbReference type="Proteomes" id="UP000249789">
    <property type="component" value="Unassembled WGS sequence"/>
</dbReference>
<evidence type="ECO:0000313" key="3">
    <source>
        <dbReference type="Proteomes" id="UP000249789"/>
    </source>
</evidence>
<proteinExistence type="predicted"/>
<dbReference type="AlphaFoldDB" id="A0A8G1VWI9"/>
<gene>
    <name evidence="2" type="ORF">BO72DRAFT_163415</name>
</gene>
<reference evidence="2 3" key="1">
    <citation type="submission" date="2018-02" db="EMBL/GenBank/DDBJ databases">
        <title>The genomes of Aspergillus section Nigri reveals drivers in fungal speciation.</title>
        <authorList>
            <consortium name="DOE Joint Genome Institute"/>
            <person name="Vesth T.C."/>
            <person name="Nybo J."/>
            <person name="Theobald S."/>
            <person name="Brandl J."/>
            <person name="Frisvad J.C."/>
            <person name="Nielsen K.F."/>
            <person name="Lyhne E.K."/>
            <person name="Kogle M.E."/>
            <person name="Kuo A."/>
            <person name="Riley R."/>
            <person name="Clum A."/>
            <person name="Nolan M."/>
            <person name="Lipzen A."/>
            <person name="Salamov A."/>
            <person name="Henrissat B."/>
            <person name="Wiebenga A."/>
            <person name="De vries R.P."/>
            <person name="Grigoriev I.V."/>
            <person name="Mortensen U.H."/>
            <person name="Andersen M.R."/>
            <person name="Baker S.E."/>
        </authorList>
    </citation>
    <scope>NUCLEOTIDE SEQUENCE [LARGE SCALE GENOMIC DNA]</scope>
    <source>
        <strain evidence="2 3">CBS 313.89</strain>
    </source>
</reference>
<dbReference type="RefSeq" id="XP_040799640.1">
    <property type="nucleotide sequence ID" value="XM_040939329.1"/>
</dbReference>
<accession>A0A8G1VWI9</accession>
<evidence type="ECO:0000313" key="2">
    <source>
        <dbReference type="EMBL" id="RAK75630.1"/>
    </source>
</evidence>
<name>A0A8G1VWI9_9EURO</name>